<dbReference type="SUPFAM" id="SSF52021">
    <property type="entry name" value="Carbamoyl phosphate synthetase, small subunit N-terminal domain"/>
    <property type="match status" value="1"/>
</dbReference>
<organism evidence="14 15">
    <name type="scientific">Cyanobium gracile (strain ATCC 27147 / PCC 6307)</name>
    <dbReference type="NCBI Taxonomy" id="292564"/>
    <lineage>
        <taxon>Bacteria</taxon>
        <taxon>Bacillati</taxon>
        <taxon>Cyanobacteriota</taxon>
        <taxon>Cyanophyceae</taxon>
        <taxon>Synechococcales</taxon>
        <taxon>Prochlorococcaceae</taxon>
        <taxon>Cyanobium</taxon>
    </lineage>
</organism>
<evidence type="ECO:0000256" key="10">
    <source>
        <dbReference type="ARBA" id="ARBA00049285"/>
    </source>
</evidence>
<dbReference type="InterPro" id="IPR006274">
    <property type="entry name" value="CarbamoylP_synth_ssu"/>
</dbReference>
<dbReference type="Gene3D" id="3.50.30.20">
    <property type="entry name" value="Carbamoyl-phosphate synthase small subunit, N-terminal domain"/>
    <property type="match status" value="1"/>
</dbReference>
<dbReference type="FunFam" id="3.50.30.20:FF:000001">
    <property type="entry name" value="Carbamoyl-phosphate synthase small chain"/>
    <property type="match status" value="1"/>
</dbReference>
<comment type="similarity">
    <text evidence="3 11">Belongs to the CarA family.</text>
</comment>
<dbReference type="PANTHER" id="PTHR43418:SF7">
    <property type="entry name" value="CARBAMOYL-PHOSPHATE SYNTHASE SMALL CHAIN"/>
    <property type="match status" value="1"/>
</dbReference>
<feature type="region of interest" description="CPSase" evidence="11">
    <location>
        <begin position="1"/>
        <end position="212"/>
    </location>
</feature>
<evidence type="ECO:0000256" key="6">
    <source>
        <dbReference type="ARBA" id="ARBA00022840"/>
    </source>
</evidence>
<dbReference type="GO" id="GO:0006541">
    <property type="term" value="P:glutamine metabolic process"/>
    <property type="evidence" value="ECO:0007669"/>
    <property type="project" value="InterPro"/>
</dbReference>
<dbReference type="OrthoDB" id="9804328at2"/>
<dbReference type="HAMAP" id="MF_01209">
    <property type="entry name" value="CPSase_S_chain"/>
    <property type="match status" value="1"/>
</dbReference>
<dbReference type="NCBIfam" id="TIGR01368">
    <property type="entry name" value="CPSaseIIsmall"/>
    <property type="match status" value="1"/>
</dbReference>
<dbReference type="InterPro" id="IPR017926">
    <property type="entry name" value="GATASE"/>
</dbReference>
<comment type="catalytic activity">
    <reaction evidence="9 11">
        <text>hydrogencarbonate + L-glutamine + 2 ATP + H2O = carbamoyl phosphate + L-glutamate + 2 ADP + phosphate + 2 H(+)</text>
        <dbReference type="Rhea" id="RHEA:18633"/>
        <dbReference type="ChEBI" id="CHEBI:15377"/>
        <dbReference type="ChEBI" id="CHEBI:15378"/>
        <dbReference type="ChEBI" id="CHEBI:17544"/>
        <dbReference type="ChEBI" id="CHEBI:29985"/>
        <dbReference type="ChEBI" id="CHEBI:30616"/>
        <dbReference type="ChEBI" id="CHEBI:43474"/>
        <dbReference type="ChEBI" id="CHEBI:58228"/>
        <dbReference type="ChEBI" id="CHEBI:58359"/>
        <dbReference type="ChEBI" id="CHEBI:456216"/>
        <dbReference type="EC" id="6.3.5.5"/>
    </reaction>
</comment>
<dbReference type="AlphaFoldDB" id="K9P3F6"/>
<sequence length="398" mass="42203">MIGIPADAPLDTPQAAPEAPSSDGGTPAVLVLADGTVLRGLACGARGHVCGEVVFNTGMTGYQEVLTDPSYAGQLVTFTYPELGNTGVNGEDLEADHAHARGCILRQLAPRPSSWRCEETLDHWLVRQGVVGIRGVDTRALVRHLREGGALNGAIASDGTHPATLLDQVRAAPSMDGLNLAAQVSTREPYTWDRSCTAAFDTRLQPRPDRPYRVVAIDFGIKRAILERLVAHGCAVTVLPADATLDQVLALEPEGVFLSNGPGDPAAVAEGIALARDLLQLPQLPLFGICLGHQILGLALGGRSFKLGYGHRGLNHPCGSPGSVEITSQNHGFALDAASLPSERVAITHLNLNDRTVAALALRHQPVFGIQYHPEASPGPHDADHHFARFVALMAERR</sequence>
<feature type="active site" evidence="11">
    <location>
        <position position="375"/>
    </location>
</feature>
<dbReference type="GO" id="GO:0044205">
    <property type="term" value="P:'de novo' UMP biosynthetic process"/>
    <property type="evidence" value="ECO:0007669"/>
    <property type="project" value="UniProtKB-UniRule"/>
</dbReference>
<dbReference type="PRINTS" id="PR00097">
    <property type="entry name" value="ANTSNTHASEII"/>
</dbReference>
<comment type="catalytic activity">
    <reaction evidence="10 11">
        <text>L-glutamine + H2O = L-glutamate + NH4(+)</text>
        <dbReference type="Rhea" id="RHEA:15889"/>
        <dbReference type="ChEBI" id="CHEBI:15377"/>
        <dbReference type="ChEBI" id="CHEBI:28938"/>
        <dbReference type="ChEBI" id="CHEBI:29985"/>
        <dbReference type="ChEBI" id="CHEBI:58359"/>
    </reaction>
</comment>
<feature type="binding site" evidence="11">
    <location>
        <position position="291"/>
    </location>
    <ligand>
        <name>L-glutamine</name>
        <dbReference type="ChEBI" id="CHEBI:58359"/>
    </ligand>
</feature>
<keyword evidence="5 11" id="KW-0547">Nucleotide-binding</keyword>
<feature type="binding site" evidence="11">
    <location>
        <position position="333"/>
    </location>
    <ligand>
        <name>L-glutamine</name>
        <dbReference type="ChEBI" id="CHEBI:58359"/>
    </ligand>
</feature>
<dbReference type="GO" id="GO:0006526">
    <property type="term" value="P:L-arginine biosynthetic process"/>
    <property type="evidence" value="ECO:0007669"/>
    <property type="project" value="UniProtKB-UniRule"/>
</dbReference>
<dbReference type="STRING" id="292564.Cyagr_0433"/>
<dbReference type="GO" id="GO:0004359">
    <property type="term" value="F:glutaminase activity"/>
    <property type="evidence" value="ECO:0007669"/>
    <property type="project" value="RHEA"/>
</dbReference>
<reference evidence="15" key="1">
    <citation type="journal article" date="2013" name="Proc. Natl. Acad. Sci. U.S.A.">
        <title>Improving the coverage of the cyanobacterial phylum using diversity-driven genome sequencing.</title>
        <authorList>
            <person name="Shih P.M."/>
            <person name="Wu D."/>
            <person name="Latifi A."/>
            <person name="Axen S.D."/>
            <person name="Fewer D.P."/>
            <person name="Talla E."/>
            <person name="Calteau A."/>
            <person name="Cai F."/>
            <person name="Tandeau de Marsac N."/>
            <person name="Rippka R."/>
            <person name="Herdman M."/>
            <person name="Sivonen K."/>
            <person name="Coursin T."/>
            <person name="Laurent T."/>
            <person name="Goodwin L."/>
            <person name="Nolan M."/>
            <person name="Davenport K.W."/>
            <person name="Han C.S."/>
            <person name="Rubin E.M."/>
            <person name="Eisen J.A."/>
            <person name="Woyke T."/>
            <person name="Gugger M."/>
            <person name="Kerfeld C.A."/>
        </authorList>
    </citation>
    <scope>NUCLEOTIDE SEQUENCE [LARGE SCALE GENOMIC DNA]</scope>
    <source>
        <strain evidence="15">ATCC 27147 / PCC 6307</strain>
    </source>
</reference>
<dbReference type="EMBL" id="CP003495">
    <property type="protein sequence ID" value="AFY27625.1"/>
    <property type="molecule type" value="Genomic_DNA"/>
</dbReference>
<dbReference type="PRINTS" id="PR00096">
    <property type="entry name" value="GATASE"/>
</dbReference>
<evidence type="ECO:0000256" key="3">
    <source>
        <dbReference type="ARBA" id="ARBA00007800"/>
    </source>
</evidence>
<evidence type="ECO:0000259" key="13">
    <source>
        <dbReference type="SMART" id="SM01097"/>
    </source>
</evidence>
<comment type="function">
    <text evidence="11">Small subunit of the glutamine-dependent carbamoyl phosphate synthetase (CPSase). CPSase catalyzes the formation of carbamoyl phosphate from the ammonia moiety of glutamine, carbonate, and phosphate donated by ATP, constituting the first step of 2 biosynthetic pathways, one leading to arginine and/or urea and the other to pyrimidine nucleotides. The small subunit (glutamine amidotransferase) binds and cleaves glutamine to supply the large subunit with the substrate ammonia.</text>
</comment>
<dbReference type="PROSITE" id="PS51273">
    <property type="entry name" value="GATASE_TYPE_1"/>
    <property type="match status" value="1"/>
</dbReference>
<dbReference type="GO" id="GO:0004088">
    <property type="term" value="F:carbamoyl-phosphate synthase (glutamine-hydrolyzing) activity"/>
    <property type="evidence" value="ECO:0007669"/>
    <property type="project" value="UniProtKB-UniRule"/>
</dbReference>
<dbReference type="Pfam" id="PF00117">
    <property type="entry name" value="GATase"/>
    <property type="match status" value="1"/>
</dbReference>
<dbReference type="NCBIfam" id="NF009475">
    <property type="entry name" value="PRK12838.1"/>
    <property type="match status" value="1"/>
</dbReference>
<evidence type="ECO:0000256" key="12">
    <source>
        <dbReference type="SAM" id="MobiDB-lite"/>
    </source>
</evidence>
<dbReference type="RefSeq" id="WP_015108081.1">
    <property type="nucleotide sequence ID" value="NC_019675.1"/>
</dbReference>
<keyword evidence="11" id="KW-0028">Amino-acid biosynthesis</keyword>
<evidence type="ECO:0000256" key="11">
    <source>
        <dbReference type="HAMAP-Rule" id="MF_01209"/>
    </source>
</evidence>
<dbReference type="UniPathway" id="UPA00070">
    <property type="reaction ID" value="UER00115"/>
</dbReference>
<comment type="subunit">
    <text evidence="11">Composed of two chains; the small (or glutamine) chain promotes the hydrolysis of glutamine to ammonia, which is used by the large (or ammonia) chain to synthesize carbamoyl phosphate. Tetramer of heterodimers (alpha,beta)4.</text>
</comment>
<dbReference type="UniPathway" id="UPA00068">
    <property type="reaction ID" value="UER00171"/>
</dbReference>
<evidence type="ECO:0000313" key="14">
    <source>
        <dbReference type="EMBL" id="AFY27625.1"/>
    </source>
</evidence>
<proteinExistence type="inferred from homology"/>
<name>K9P3F6_CYAGP</name>
<keyword evidence="6 11" id="KW-0067">ATP-binding</keyword>
<feature type="active site" evidence="11">
    <location>
        <position position="373"/>
    </location>
</feature>
<dbReference type="InterPro" id="IPR035686">
    <property type="entry name" value="CPSase_GATase1"/>
</dbReference>
<evidence type="ECO:0000256" key="8">
    <source>
        <dbReference type="ARBA" id="ARBA00022975"/>
    </source>
</evidence>
<dbReference type="PATRIC" id="fig|292564.3.peg.391"/>
<keyword evidence="8 11" id="KW-0665">Pyrimidine biosynthesis</keyword>
<dbReference type="InterPro" id="IPR036480">
    <property type="entry name" value="CarbP_synth_ssu_N_sf"/>
</dbReference>
<feature type="binding site" evidence="11">
    <location>
        <position position="294"/>
    </location>
    <ligand>
        <name>L-glutamine</name>
        <dbReference type="ChEBI" id="CHEBI:58359"/>
    </ligand>
</feature>
<dbReference type="GO" id="GO:0005524">
    <property type="term" value="F:ATP binding"/>
    <property type="evidence" value="ECO:0007669"/>
    <property type="project" value="UniProtKB-UniRule"/>
</dbReference>
<feature type="domain" description="Carbamoyl-phosphate synthase small subunit N-terminal" evidence="13">
    <location>
        <begin position="26"/>
        <end position="156"/>
    </location>
</feature>
<evidence type="ECO:0000256" key="7">
    <source>
        <dbReference type="ARBA" id="ARBA00022962"/>
    </source>
</evidence>
<evidence type="ECO:0000256" key="2">
    <source>
        <dbReference type="ARBA" id="ARBA00005077"/>
    </source>
</evidence>
<feature type="active site" description="Nucleophile" evidence="11">
    <location>
        <position position="290"/>
    </location>
</feature>
<dbReference type="Gene3D" id="3.40.50.880">
    <property type="match status" value="1"/>
</dbReference>
<feature type="region of interest" description="Disordered" evidence="12">
    <location>
        <begin position="1"/>
        <end position="27"/>
    </location>
</feature>
<dbReference type="PRINTS" id="PR00099">
    <property type="entry name" value="CPSGATASE"/>
</dbReference>
<feature type="binding site" evidence="11">
    <location>
        <position position="261"/>
    </location>
    <ligand>
        <name>L-glutamine</name>
        <dbReference type="ChEBI" id="CHEBI:58359"/>
    </ligand>
</feature>
<comment type="pathway">
    <text evidence="2 11">Amino-acid biosynthesis; L-arginine biosynthesis; carbamoyl phosphate from bicarbonate: step 1/1.</text>
</comment>
<keyword evidence="11" id="KW-0055">Arginine biosynthesis</keyword>
<dbReference type="SUPFAM" id="SSF52317">
    <property type="entry name" value="Class I glutamine amidotransferase-like"/>
    <property type="match status" value="1"/>
</dbReference>
<keyword evidence="4 11" id="KW-0436">Ligase</keyword>
<dbReference type="Pfam" id="PF00988">
    <property type="entry name" value="CPSase_sm_chain"/>
    <property type="match status" value="1"/>
</dbReference>
<dbReference type="InterPro" id="IPR002474">
    <property type="entry name" value="CarbamoylP_synth_ssu_N"/>
</dbReference>
<gene>
    <name evidence="11" type="primary">carA</name>
    <name evidence="14" type="ordered locus">Cyagr_0433</name>
</gene>
<evidence type="ECO:0000313" key="15">
    <source>
        <dbReference type="Proteomes" id="UP000010388"/>
    </source>
</evidence>
<dbReference type="InterPro" id="IPR050472">
    <property type="entry name" value="Anth_synth/Amidotransfase"/>
</dbReference>
<feature type="binding site" evidence="11">
    <location>
        <position position="330"/>
    </location>
    <ligand>
        <name>L-glutamine</name>
        <dbReference type="ChEBI" id="CHEBI:58359"/>
    </ligand>
</feature>
<keyword evidence="7 11" id="KW-0315">Glutamine amidotransferase</keyword>
<accession>K9P3F6</accession>
<dbReference type="CDD" id="cd01744">
    <property type="entry name" value="GATase1_CPSase"/>
    <property type="match status" value="1"/>
</dbReference>
<dbReference type="EC" id="6.3.5.5" evidence="11"/>
<dbReference type="PANTHER" id="PTHR43418">
    <property type="entry name" value="MULTIFUNCTIONAL TRYPTOPHAN BIOSYNTHESIS PROTEIN-RELATED"/>
    <property type="match status" value="1"/>
</dbReference>
<evidence type="ECO:0000256" key="9">
    <source>
        <dbReference type="ARBA" id="ARBA00048816"/>
    </source>
</evidence>
<evidence type="ECO:0000256" key="4">
    <source>
        <dbReference type="ARBA" id="ARBA00022598"/>
    </source>
</evidence>
<dbReference type="eggNOG" id="COG0505">
    <property type="taxonomic scope" value="Bacteria"/>
</dbReference>
<dbReference type="HOGENOM" id="CLU_035901_2_1_3"/>
<dbReference type="KEGG" id="cgc:Cyagr_0433"/>
<evidence type="ECO:0000256" key="1">
    <source>
        <dbReference type="ARBA" id="ARBA00004812"/>
    </source>
</evidence>
<evidence type="ECO:0000256" key="5">
    <source>
        <dbReference type="ARBA" id="ARBA00022741"/>
    </source>
</evidence>
<dbReference type="GO" id="GO:0006207">
    <property type="term" value="P:'de novo' pyrimidine nucleobase biosynthetic process"/>
    <property type="evidence" value="ECO:0007669"/>
    <property type="project" value="InterPro"/>
</dbReference>
<feature type="binding site" evidence="11">
    <location>
        <position position="332"/>
    </location>
    <ligand>
        <name>L-glutamine</name>
        <dbReference type="ChEBI" id="CHEBI:58359"/>
    </ligand>
</feature>
<comment type="pathway">
    <text evidence="1 11">Pyrimidine metabolism; UMP biosynthesis via de novo pathway; (S)-dihydroorotate from bicarbonate: step 1/3.</text>
</comment>
<feature type="binding site" evidence="11">
    <location>
        <position position="70"/>
    </location>
    <ligand>
        <name>L-glutamine</name>
        <dbReference type="ChEBI" id="CHEBI:58359"/>
    </ligand>
</feature>
<dbReference type="SMART" id="SM01097">
    <property type="entry name" value="CPSase_sm_chain"/>
    <property type="match status" value="1"/>
</dbReference>
<feature type="binding site" evidence="11">
    <location>
        <position position="263"/>
    </location>
    <ligand>
        <name>L-glutamine</name>
        <dbReference type="ChEBI" id="CHEBI:58359"/>
    </ligand>
</feature>
<dbReference type="InterPro" id="IPR029062">
    <property type="entry name" value="Class_I_gatase-like"/>
</dbReference>
<protein>
    <recommendedName>
        <fullName evidence="11">Carbamoyl phosphate synthase small chain</fullName>
        <ecNumber evidence="11">6.3.5.5</ecNumber>
    </recommendedName>
    <alternativeName>
        <fullName evidence="11">Carbamoyl phosphate synthetase glutamine chain</fullName>
    </alternativeName>
</protein>
<dbReference type="Proteomes" id="UP000010388">
    <property type="component" value="Chromosome"/>
</dbReference>